<dbReference type="NCBIfam" id="NF033105">
    <property type="entry name" value="bla_subclass_B3"/>
    <property type="match status" value="1"/>
</dbReference>
<feature type="chain" id="PRO_5020504111" evidence="1">
    <location>
        <begin position="21"/>
        <end position="301"/>
    </location>
</feature>
<proteinExistence type="predicted"/>
<keyword evidence="4" id="KW-1185">Reference proteome</keyword>
<evidence type="ECO:0000313" key="4">
    <source>
        <dbReference type="Proteomes" id="UP000293623"/>
    </source>
</evidence>
<dbReference type="NCBIfam" id="NF012229">
    <property type="entry name" value="bla_class_B_core"/>
    <property type="match status" value="1"/>
</dbReference>
<dbReference type="RefSeq" id="WP_129523333.1">
    <property type="nucleotide sequence ID" value="NZ_SDPV01000001.1"/>
</dbReference>
<dbReference type="InterPro" id="IPR036866">
    <property type="entry name" value="RibonucZ/Hydroxyglut_hydro"/>
</dbReference>
<gene>
    <name evidence="3" type="primary">bla</name>
    <name evidence="3" type="ORF">ETX26_03765</name>
</gene>
<keyword evidence="1" id="KW-0732">Signal</keyword>
<dbReference type="Gene3D" id="3.60.15.10">
    <property type="entry name" value="Ribonuclease Z/Hydroxyacylglutathione hydrolase-like"/>
    <property type="match status" value="1"/>
</dbReference>
<dbReference type="Pfam" id="PF00753">
    <property type="entry name" value="Lactamase_B"/>
    <property type="match status" value="1"/>
</dbReference>
<comment type="caution">
    <text evidence="3">The sequence shown here is derived from an EMBL/GenBank/DDBJ whole genome shotgun (WGS) entry which is preliminary data.</text>
</comment>
<feature type="domain" description="Metallo-beta-lactamase" evidence="2">
    <location>
        <begin position="57"/>
        <end position="249"/>
    </location>
</feature>
<reference evidence="3 4" key="1">
    <citation type="submission" date="2019-01" db="EMBL/GenBank/DDBJ databases">
        <title>Altererythrobacter rhizovicinus sp. nov., isolated from the rhizosphere soil of Haloxylon ammodendron.</title>
        <authorList>
            <person name="Li H.-P."/>
            <person name="Gou J.-Y."/>
            <person name="Yao D."/>
            <person name="Han Q.-Q."/>
            <person name="Shao K.-Z."/>
            <person name="Zhao Q."/>
            <person name="Zhang J.-L."/>
        </authorList>
    </citation>
    <scope>NUCLEOTIDE SEQUENCE [LARGE SCALE GENOMIC DNA]</scope>
    <source>
        <strain evidence="3 4">AY-3R</strain>
    </source>
</reference>
<evidence type="ECO:0000259" key="2">
    <source>
        <dbReference type="SMART" id="SM00849"/>
    </source>
</evidence>
<dbReference type="PANTHER" id="PTHR42951:SF17">
    <property type="entry name" value="METALLO-BETA-LACTAMASE DOMAIN-CONTAINING PROTEIN"/>
    <property type="match status" value="1"/>
</dbReference>
<dbReference type="InterPro" id="IPR050855">
    <property type="entry name" value="NDM-1-like"/>
</dbReference>
<dbReference type="PANTHER" id="PTHR42951">
    <property type="entry name" value="METALLO-BETA-LACTAMASE DOMAIN-CONTAINING"/>
    <property type="match status" value="1"/>
</dbReference>
<evidence type="ECO:0000313" key="3">
    <source>
        <dbReference type="EMBL" id="RXZ65856.1"/>
    </source>
</evidence>
<dbReference type="CDD" id="cd16290">
    <property type="entry name" value="AIM-1_SMB-1-like_MBL-B3"/>
    <property type="match status" value="1"/>
</dbReference>
<accession>A0A4V1QWE3</accession>
<protein>
    <submittedName>
        <fullName evidence="3">Subclass B3 metallo-beta-lactamase</fullName>
    </submittedName>
</protein>
<dbReference type="OrthoDB" id="9773738at2"/>
<evidence type="ECO:0000256" key="1">
    <source>
        <dbReference type="SAM" id="SignalP"/>
    </source>
</evidence>
<feature type="signal peptide" evidence="1">
    <location>
        <begin position="1"/>
        <end position="20"/>
    </location>
</feature>
<dbReference type="SMART" id="SM00849">
    <property type="entry name" value="Lactamase_B"/>
    <property type="match status" value="1"/>
</dbReference>
<dbReference type="SUPFAM" id="SSF56281">
    <property type="entry name" value="Metallo-hydrolase/oxidoreductase"/>
    <property type="match status" value="1"/>
</dbReference>
<sequence length="301" mass="32295">MKRGMIVIGALIAASAPAHSESDPLLQPIAPEKAREWLTPQDPVRVFGNTYLVGFGGLNIVLIRTDDGLVLLDGGLPQGVPQVEANIRRLGLELSDVKLILSTEPHYDHSGGLAALARDTGAPVLAGERAAATLRRGRSGPDDPQVAWLPPFPPVEQVRIVGDREQIRLGDVTITALATPGHTPGSMSWTWRSCESGRCADVVFAASLNPLAAEGYRFSAPANRAETARFRQTFDKLRSLSCDILLTTHPAASQGDVKLARLQQEREPNPFLDPQACADYADTYERALVKRLAEEAGAGGP</sequence>
<dbReference type="InterPro" id="IPR001279">
    <property type="entry name" value="Metallo-B-lactamas"/>
</dbReference>
<name>A0A4V1QWE3_9SPHN</name>
<dbReference type="EMBL" id="SDPV01000001">
    <property type="protein sequence ID" value="RXZ65856.1"/>
    <property type="molecule type" value="Genomic_DNA"/>
</dbReference>
<organism evidence="3 4">
    <name type="scientific">Pelagerythrobacter rhizovicinus</name>
    <dbReference type="NCBI Taxonomy" id="2268576"/>
    <lineage>
        <taxon>Bacteria</taxon>
        <taxon>Pseudomonadati</taxon>
        <taxon>Pseudomonadota</taxon>
        <taxon>Alphaproteobacteria</taxon>
        <taxon>Sphingomonadales</taxon>
        <taxon>Erythrobacteraceae</taxon>
        <taxon>Pelagerythrobacter</taxon>
    </lineage>
</organism>
<dbReference type="Proteomes" id="UP000293623">
    <property type="component" value="Unassembled WGS sequence"/>
</dbReference>
<dbReference type="AlphaFoldDB" id="A0A4V1QWE3"/>